<dbReference type="RefSeq" id="WP_011229494.1">
    <property type="nucleotide sequence ID" value="NC_006509.1"/>
</dbReference>
<keyword evidence="2" id="KW-1185">Reference proteome</keyword>
<dbReference type="CDD" id="cd05018">
    <property type="entry name" value="CoxG"/>
    <property type="match status" value="1"/>
</dbReference>
<reference evidence="1 2" key="1">
    <citation type="journal article" date="2004" name="Nucleic Acids Res.">
        <title>Thermoadaptation trait revealed by the genome sequence of thermophilic Geobacillus kaustophilus.</title>
        <authorList>
            <person name="Takami H."/>
            <person name="Takaki Y."/>
            <person name="Chee G.J."/>
            <person name="Nishi S."/>
            <person name="Shimamura S."/>
            <person name="Suzuki H."/>
            <person name="Matsui S."/>
            <person name="Uchiyama I."/>
        </authorList>
    </citation>
    <scope>NUCLEOTIDE SEQUENCE [LARGE SCALE GENOMIC DNA]</scope>
    <source>
        <strain evidence="2">HTA426</strain>
        <plasmid evidence="2">Plasmid pHTA426</plasmid>
    </source>
</reference>
<name>Q5QL47_GEOKA</name>
<keyword evidence="1" id="KW-0614">Plasmid</keyword>
<gene>
    <name evidence="1" type="ordered locus">GKP20</name>
</gene>
<dbReference type="InterPro" id="IPR023393">
    <property type="entry name" value="START-like_dom_sf"/>
</dbReference>
<dbReference type="PANTHER" id="PTHR38588">
    <property type="entry name" value="BLL0334 PROTEIN"/>
    <property type="match status" value="1"/>
</dbReference>
<dbReference type="HOGENOM" id="CLU_046420_1_1_9"/>
<sequence>MNGNGSIELKGTVEEVWSKLMDPSILSKCIMGCKSLELIGEDKYKADLQIGIAAVKGKYDAIIEVTDIKPPYHYKLLVNGEGGPGFVNAEGVIDLTPINDECTQLTYTYSAEVGGKVAAIGQRMLGGVAKLLISDFFKKIQKEIAKSKQEAS</sequence>
<dbReference type="EvolutionaryTrace" id="Q5QL47"/>
<dbReference type="PATRIC" id="fig|235909.7.peg.21"/>
<organism evidence="1 2">
    <name type="scientific">Geobacillus kaustophilus (strain HTA426)</name>
    <dbReference type="NCBI Taxonomy" id="235909"/>
    <lineage>
        <taxon>Bacteria</taxon>
        <taxon>Bacillati</taxon>
        <taxon>Bacillota</taxon>
        <taxon>Bacilli</taxon>
        <taxon>Bacillales</taxon>
        <taxon>Anoxybacillaceae</taxon>
        <taxon>Geobacillus</taxon>
        <taxon>Geobacillus thermoleovorans group</taxon>
    </lineage>
</organism>
<dbReference type="SUPFAM" id="SSF55961">
    <property type="entry name" value="Bet v1-like"/>
    <property type="match status" value="1"/>
</dbReference>
<dbReference type="SMR" id="Q5QL47"/>
<dbReference type="AlphaFoldDB" id="Q5QL47"/>
<dbReference type="Pfam" id="PF06240">
    <property type="entry name" value="COXG"/>
    <property type="match status" value="1"/>
</dbReference>
<accession>Q5QL47</accession>
<dbReference type="EMBL" id="AP006520">
    <property type="protein sequence ID" value="BAD74263.1"/>
    <property type="molecule type" value="Genomic_DNA"/>
</dbReference>
<dbReference type="Proteomes" id="UP000001172">
    <property type="component" value="Plasmid pHTA426"/>
</dbReference>
<dbReference type="KEGG" id="gka:GKP20"/>
<evidence type="ECO:0000313" key="1">
    <source>
        <dbReference type="EMBL" id="BAD74263.1"/>
    </source>
</evidence>
<reference evidence="3" key="2">
    <citation type="submission" date="2007-03" db="PDB data bank">
        <title>Crystal structure of conserved protein from Geobacillus kaustophilus.</title>
        <authorList>
            <person name="Bonanno J.B."/>
            <person name="Gilmore J."/>
            <person name="Bain K.T."/>
            <person name="Wu B."/>
            <person name="Romero R."/>
            <person name="Smith D."/>
            <person name="Wasserman S."/>
            <person name="Sauder J.M."/>
            <person name="Burley S.K."/>
            <person name="Almo S.C."/>
        </authorList>
    </citation>
    <scope>X-RAY CRYSTALLOGRAPHY (2.40 ANGSTROMS) OF 2-152</scope>
</reference>
<dbReference type="PDBsum" id="2PCS"/>
<dbReference type="PANTHER" id="PTHR38588:SF1">
    <property type="entry name" value="BLL0334 PROTEIN"/>
    <property type="match status" value="1"/>
</dbReference>
<proteinExistence type="evidence at protein level"/>
<dbReference type="InterPro" id="IPR010419">
    <property type="entry name" value="CO_DH_gsu"/>
</dbReference>
<keyword evidence="3" id="KW-0002">3D-structure</keyword>
<geneLocation type="plasmid" evidence="1 2">
    <name>pHTA426</name>
</geneLocation>
<protein>
    <submittedName>
        <fullName evidence="1">Hypothetical conserved protein</fullName>
    </submittedName>
</protein>
<dbReference type="PDB" id="2PCS">
    <property type="method" value="X-ray"/>
    <property type="resolution" value="2.40 A"/>
    <property type="chains" value="A=2-152"/>
</dbReference>
<evidence type="ECO:0000313" key="2">
    <source>
        <dbReference type="Proteomes" id="UP000001172"/>
    </source>
</evidence>
<dbReference type="eggNOG" id="COG3427">
    <property type="taxonomic scope" value="Bacteria"/>
</dbReference>
<dbReference type="Gene3D" id="3.30.530.20">
    <property type="match status" value="1"/>
</dbReference>
<evidence type="ECO:0007829" key="3">
    <source>
        <dbReference type="PDB" id="2PCS"/>
    </source>
</evidence>
<dbReference type="DNASU" id="3170859"/>